<reference evidence="2" key="1">
    <citation type="journal article" date="2019" name="Int. J. Syst. Evol. Microbiol.">
        <title>The Global Catalogue of Microorganisms (GCM) 10K type strain sequencing project: providing services to taxonomists for standard genome sequencing and annotation.</title>
        <authorList>
            <consortium name="The Broad Institute Genomics Platform"/>
            <consortium name="The Broad Institute Genome Sequencing Center for Infectious Disease"/>
            <person name="Wu L."/>
            <person name="Ma J."/>
        </authorList>
    </citation>
    <scope>NUCLEOTIDE SEQUENCE [LARGE SCALE GENOMIC DNA]</scope>
    <source>
        <strain evidence="2">JCM 18325</strain>
    </source>
</reference>
<accession>A0ABP9CJI0</accession>
<evidence type="ECO:0000313" key="1">
    <source>
        <dbReference type="EMBL" id="GAA4812149.1"/>
    </source>
</evidence>
<protein>
    <submittedName>
        <fullName evidence="1">Uncharacterized protein</fullName>
    </submittedName>
</protein>
<comment type="caution">
    <text evidence="1">The sequence shown here is derived from an EMBL/GenBank/DDBJ whole genome shotgun (WGS) entry which is preliminary data.</text>
</comment>
<proteinExistence type="predicted"/>
<name>A0ABP9CJI0_9FLAO</name>
<evidence type="ECO:0000313" key="2">
    <source>
        <dbReference type="Proteomes" id="UP001501433"/>
    </source>
</evidence>
<dbReference type="EMBL" id="BAABJW010000003">
    <property type="protein sequence ID" value="GAA4812149.1"/>
    <property type="molecule type" value="Genomic_DNA"/>
</dbReference>
<dbReference type="RefSeq" id="WP_345276763.1">
    <property type="nucleotide sequence ID" value="NZ_BAABJW010000003.1"/>
</dbReference>
<dbReference type="Proteomes" id="UP001501433">
    <property type="component" value="Unassembled WGS sequence"/>
</dbReference>
<sequence>MTTISGLDFIVKIDELQKSEFVAKSYSGELLSNQVLLEIEKNSCL</sequence>
<keyword evidence="2" id="KW-1185">Reference proteome</keyword>
<organism evidence="1 2">
    <name type="scientific">Litoribaculum gwangyangense</name>
    <dbReference type="NCBI Taxonomy" id="1130722"/>
    <lineage>
        <taxon>Bacteria</taxon>
        <taxon>Pseudomonadati</taxon>
        <taxon>Bacteroidota</taxon>
        <taxon>Flavobacteriia</taxon>
        <taxon>Flavobacteriales</taxon>
        <taxon>Flavobacteriaceae</taxon>
        <taxon>Litoribaculum</taxon>
    </lineage>
</organism>
<gene>
    <name evidence="1" type="ORF">GCM10023330_19270</name>
</gene>